<reference evidence="3" key="2">
    <citation type="submission" date="2020-05" db="UniProtKB">
        <authorList>
            <consortium name="EnsemblMetazoa"/>
        </authorList>
    </citation>
    <scope>IDENTIFICATION</scope>
</reference>
<organism evidence="2">
    <name type="scientific">Anopheles sinensis</name>
    <name type="common">Mosquito</name>
    <dbReference type="NCBI Taxonomy" id="74873"/>
    <lineage>
        <taxon>Eukaryota</taxon>
        <taxon>Metazoa</taxon>
        <taxon>Ecdysozoa</taxon>
        <taxon>Arthropoda</taxon>
        <taxon>Hexapoda</taxon>
        <taxon>Insecta</taxon>
        <taxon>Pterygota</taxon>
        <taxon>Neoptera</taxon>
        <taxon>Endopterygota</taxon>
        <taxon>Diptera</taxon>
        <taxon>Nematocera</taxon>
        <taxon>Culicoidea</taxon>
        <taxon>Culicidae</taxon>
        <taxon>Anophelinae</taxon>
        <taxon>Anopheles</taxon>
    </lineage>
</organism>
<keyword evidence="4" id="KW-1185">Reference proteome</keyword>
<evidence type="ECO:0000256" key="1">
    <source>
        <dbReference type="SAM" id="MobiDB-lite"/>
    </source>
</evidence>
<evidence type="ECO:0000313" key="4">
    <source>
        <dbReference type="Proteomes" id="UP000030765"/>
    </source>
</evidence>
<sequence length="62" mass="6870">MRVARWKGRKEASFDGGPNATGPENRRSVDPVFRLSVSVECCRDCVCLSQRFANIAPDGNEL</sequence>
<dbReference type="AlphaFoldDB" id="A0A084WSQ2"/>
<accession>A0A084WSQ2</accession>
<dbReference type="EMBL" id="ATLV01026684">
    <property type="status" value="NOT_ANNOTATED_CDS"/>
    <property type="molecule type" value="Genomic_DNA"/>
</dbReference>
<name>A0A084WSQ2_ANOSI</name>
<reference evidence="2 4" key="1">
    <citation type="journal article" date="2014" name="BMC Genomics">
        <title>Genome sequence of Anopheles sinensis provides insight into genetics basis of mosquito competence for malaria parasites.</title>
        <authorList>
            <person name="Zhou D."/>
            <person name="Zhang D."/>
            <person name="Ding G."/>
            <person name="Shi L."/>
            <person name="Hou Q."/>
            <person name="Ye Y."/>
            <person name="Xu Y."/>
            <person name="Zhou H."/>
            <person name="Xiong C."/>
            <person name="Li S."/>
            <person name="Yu J."/>
            <person name="Hong S."/>
            <person name="Yu X."/>
            <person name="Zou P."/>
            <person name="Chen C."/>
            <person name="Chang X."/>
            <person name="Wang W."/>
            <person name="Lv Y."/>
            <person name="Sun Y."/>
            <person name="Ma L."/>
            <person name="Shen B."/>
            <person name="Zhu C."/>
        </authorList>
    </citation>
    <scope>NUCLEOTIDE SEQUENCE [LARGE SCALE GENOMIC DNA]</scope>
</reference>
<dbReference type="EMBL" id="KE525416">
    <property type="protein sequence ID" value="KFB53246.1"/>
    <property type="molecule type" value="Genomic_DNA"/>
</dbReference>
<gene>
    <name evidence="2" type="ORF">ZHAS_00021547</name>
</gene>
<dbReference type="EnsemblMetazoa" id="ASIC021547-RA">
    <property type="protein sequence ID" value="ASIC021547-PA"/>
    <property type="gene ID" value="ASIC021547"/>
</dbReference>
<evidence type="ECO:0000313" key="2">
    <source>
        <dbReference type="EMBL" id="KFB53246.1"/>
    </source>
</evidence>
<feature type="region of interest" description="Disordered" evidence="1">
    <location>
        <begin position="1"/>
        <end position="27"/>
    </location>
</feature>
<dbReference type="Proteomes" id="UP000030765">
    <property type="component" value="Unassembled WGS sequence"/>
</dbReference>
<evidence type="ECO:0000313" key="3">
    <source>
        <dbReference type="EnsemblMetazoa" id="ASIC021547-PA"/>
    </source>
</evidence>
<protein>
    <submittedName>
        <fullName evidence="2 3">Uncharacterized protein</fullName>
    </submittedName>
</protein>
<dbReference type="VEuPathDB" id="VectorBase:ASIC021547"/>
<proteinExistence type="predicted"/>